<dbReference type="SUPFAM" id="SSF53756">
    <property type="entry name" value="UDP-Glycosyltransferase/glycogen phosphorylase"/>
    <property type="match status" value="1"/>
</dbReference>
<dbReference type="PANTHER" id="PTHR48044">
    <property type="entry name" value="GLYCOSYLTRANSFERASE"/>
    <property type="match status" value="1"/>
</dbReference>
<evidence type="ECO:0000256" key="6">
    <source>
        <dbReference type="SAM" id="Coils"/>
    </source>
</evidence>
<dbReference type="Proteomes" id="UP001604336">
    <property type="component" value="Unassembled WGS sequence"/>
</dbReference>
<dbReference type="InterPro" id="IPR058980">
    <property type="entry name" value="Glyco_transf_N"/>
</dbReference>
<evidence type="ECO:0000256" key="3">
    <source>
        <dbReference type="ARBA" id="ARBA00022679"/>
    </source>
</evidence>
<dbReference type="GO" id="GO:0016138">
    <property type="term" value="P:glycoside biosynthetic process"/>
    <property type="evidence" value="ECO:0007669"/>
    <property type="project" value="UniProtKB-ARBA"/>
</dbReference>
<comment type="caution">
    <text evidence="8">The sequence shown here is derived from an EMBL/GenBank/DDBJ whole genome shotgun (WGS) entry which is preliminary data.</text>
</comment>
<dbReference type="PANTHER" id="PTHR48044:SF9">
    <property type="entry name" value="UDP-GLYCOSYLTRANSFERASE SUPERFAMILY PROTEIN"/>
    <property type="match status" value="1"/>
</dbReference>
<proteinExistence type="inferred from homology"/>
<comment type="similarity">
    <text evidence="1 4">Belongs to the UDP-glycosyltransferase family.</text>
</comment>
<dbReference type="InterPro" id="IPR002213">
    <property type="entry name" value="UDP_glucos_trans"/>
</dbReference>
<dbReference type="EMBL" id="JBFOLK010000005">
    <property type="protein sequence ID" value="KAL2511129.1"/>
    <property type="molecule type" value="Genomic_DNA"/>
</dbReference>
<accession>A0ABD1TEJ3</accession>
<evidence type="ECO:0000313" key="8">
    <source>
        <dbReference type="EMBL" id="KAL2511129.1"/>
    </source>
</evidence>
<evidence type="ECO:0000313" key="9">
    <source>
        <dbReference type="Proteomes" id="UP001604336"/>
    </source>
</evidence>
<feature type="coiled-coil region" evidence="6">
    <location>
        <begin position="401"/>
        <end position="428"/>
    </location>
</feature>
<keyword evidence="3 4" id="KW-0808">Transferase</keyword>
<name>A0ABD1TEJ3_9LAMI</name>
<gene>
    <name evidence="8" type="ORF">Adt_16729</name>
</gene>
<dbReference type="CDD" id="cd03784">
    <property type="entry name" value="GT1_Gtf-like"/>
    <property type="match status" value="1"/>
</dbReference>
<dbReference type="PROSITE" id="PS00375">
    <property type="entry name" value="UDPGT"/>
    <property type="match status" value="1"/>
</dbReference>
<dbReference type="AlphaFoldDB" id="A0ABD1TEJ3"/>
<keyword evidence="9" id="KW-1185">Reference proteome</keyword>
<feature type="domain" description="Glycosyltransferase N-terminal" evidence="7">
    <location>
        <begin position="10"/>
        <end position="222"/>
    </location>
</feature>
<dbReference type="Pfam" id="PF26168">
    <property type="entry name" value="Glyco_transf_N"/>
    <property type="match status" value="1"/>
</dbReference>
<evidence type="ECO:0000256" key="4">
    <source>
        <dbReference type="RuleBase" id="RU003718"/>
    </source>
</evidence>
<reference evidence="9" key="1">
    <citation type="submission" date="2024-07" db="EMBL/GenBank/DDBJ databases">
        <title>Two chromosome-level genome assemblies of Korean endemic species Abeliophyllum distichum and Forsythia ovata (Oleaceae).</title>
        <authorList>
            <person name="Jang H."/>
        </authorList>
    </citation>
    <scope>NUCLEOTIDE SEQUENCE [LARGE SCALE GENOMIC DNA]</scope>
</reference>
<evidence type="ECO:0000256" key="2">
    <source>
        <dbReference type="ARBA" id="ARBA00022676"/>
    </source>
</evidence>
<dbReference type="Pfam" id="PF00201">
    <property type="entry name" value="UDPGT"/>
    <property type="match status" value="1"/>
</dbReference>
<dbReference type="EC" id="2.4.1.-" evidence="5"/>
<protein>
    <recommendedName>
        <fullName evidence="5">Glycosyltransferase</fullName>
        <ecNumber evidence="5">2.4.1.-</ecNumber>
    </recommendedName>
</protein>
<keyword evidence="2 4" id="KW-0328">Glycosyltransferase</keyword>
<keyword evidence="6" id="KW-0175">Coiled coil</keyword>
<dbReference type="GO" id="GO:0008194">
    <property type="term" value="F:UDP-glycosyltransferase activity"/>
    <property type="evidence" value="ECO:0007669"/>
    <property type="project" value="UniProtKB-ARBA"/>
</dbReference>
<dbReference type="Gene3D" id="3.40.50.2000">
    <property type="entry name" value="Glycogen Phosphorylase B"/>
    <property type="match status" value="2"/>
</dbReference>
<sequence length="446" mass="50647">MDCKPGNYRVLMLPWLAHGHISPFLELAKRLTKSDFQVYLCSTPINLNPIRENAISSNFSSIQFVDIHLSTSLEFPADYHTTKNLPPHLMPTLKTAFDGAKDNFRDILKTFKPDLVIYDFLQPWAPEVASEEKINSVLFLTFGVATSAFLVHHTTNPDAEFPFPALKFPQIQSQKLVQFMYEVSNCLTSKERFLGCIERSSSFVLIKTSNEIEAKYIDFFSALVRKEVVSVGTLVQYPIDITEDSVLMDWLSKKEPQSLVFVSFGSEYFLSKEEIEEIAYGLELSNVNFIWVVRFHGGEKIGLHETLPEGFQKRVGERGMIVEGWAPQAKILRHSSIGGFVSHCGWSSMLEAMEFGVPIIAMPMHLDQPINARLAVDLGIGMEVRRVNGKFSREDIAKIIREVVMEEGKEIKENVNKLRDKLRDKSDDDMNIVASRLVQLAQNFDN</sequence>
<dbReference type="InterPro" id="IPR035595">
    <property type="entry name" value="UDP_glycos_trans_CS"/>
</dbReference>
<evidence type="ECO:0000259" key="7">
    <source>
        <dbReference type="Pfam" id="PF26168"/>
    </source>
</evidence>
<evidence type="ECO:0000256" key="1">
    <source>
        <dbReference type="ARBA" id="ARBA00009995"/>
    </source>
</evidence>
<dbReference type="FunFam" id="3.40.50.2000:FF:000060">
    <property type="entry name" value="Glycosyltransferase"/>
    <property type="match status" value="1"/>
</dbReference>
<evidence type="ECO:0000256" key="5">
    <source>
        <dbReference type="RuleBase" id="RU362057"/>
    </source>
</evidence>
<organism evidence="8 9">
    <name type="scientific">Abeliophyllum distichum</name>
    <dbReference type="NCBI Taxonomy" id="126358"/>
    <lineage>
        <taxon>Eukaryota</taxon>
        <taxon>Viridiplantae</taxon>
        <taxon>Streptophyta</taxon>
        <taxon>Embryophyta</taxon>
        <taxon>Tracheophyta</taxon>
        <taxon>Spermatophyta</taxon>
        <taxon>Magnoliopsida</taxon>
        <taxon>eudicotyledons</taxon>
        <taxon>Gunneridae</taxon>
        <taxon>Pentapetalae</taxon>
        <taxon>asterids</taxon>
        <taxon>lamiids</taxon>
        <taxon>Lamiales</taxon>
        <taxon>Oleaceae</taxon>
        <taxon>Forsythieae</taxon>
        <taxon>Abeliophyllum</taxon>
    </lineage>
</organism>